<comment type="caution">
    <text evidence="3">The sequence shown here is derived from an EMBL/GenBank/DDBJ whole genome shotgun (WGS) entry which is preliminary data.</text>
</comment>
<dbReference type="VEuPathDB" id="ToxoDB:TGP89_207740"/>
<dbReference type="Proteomes" id="UP000028828">
    <property type="component" value="Unassembled WGS sequence"/>
</dbReference>
<feature type="region of interest" description="Disordered" evidence="1">
    <location>
        <begin position="441"/>
        <end position="507"/>
    </location>
</feature>
<evidence type="ECO:0008006" key="5">
    <source>
        <dbReference type="Google" id="ProtNLM"/>
    </source>
</evidence>
<feature type="region of interest" description="Disordered" evidence="1">
    <location>
        <begin position="551"/>
        <end position="585"/>
    </location>
</feature>
<proteinExistence type="predicted"/>
<keyword evidence="2" id="KW-0732">Signal</keyword>
<reference evidence="3 4" key="1">
    <citation type="submission" date="2014-03" db="EMBL/GenBank/DDBJ databases">
        <authorList>
            <person name="Sibley D."/>
            <person name="Venepally P."/>
            <person name="Karamycheva S."/>
            <person name="Hadjithomas M."/>
            <person name="Khan A."/>
            <person name="Brunk B."/>
            <person name="Roos D."/>
            <person name="Caler E."/>
            <person name="Lorenzi H."/>
        </authorList>
    </citation>
    <scope>NUCLEOTIDE SEQUENCE [LARGE SCALE GENOMIC DNA]</scope>
    <source>
        <strain evidence="4">p89</strain>
    </source>
</reference>
<protein>
    <recommendedName>
        <fullName evidence="5">Transmembrane protein</fullName>
    </recommendedName>
</protein>
<feature type="compositionally biased region" description="Low complexity" evidence="1">
    <location>
        <begin position="568"/>
        <end position="583"/>
    </location>
</feature>
<name>A0A086JER8_TOXGO</name>
<feature type="signal peptide" evidence="2">
    <location>
        <begin position="1"/>
        <end position="19"/>
    </location>
</feature>
<feature type="compositionally biased region" description="Polar residues" evidence="1">
    <location>
        <begin position="477"/>
        <end position="493"/>
    </location>
</feature>
<evidence type="ECO:0000256" key="2">
    <source>
        <dbReference type="SAM" id="SignalP"/>
    </source>
</evidence>
<sequence>MYTCLSATLCGLLLWDATSLLTVGPAADAADVAHDPSTTDYGNSVQQLVLRNLRRKTQNRLLAYPSRLSGSSSSTEEAGLAPLPGWALPGIVLDLLTSYGIKKKHEIFLQLLGGMSSELDAFERDSTADDATDYIPASLKRATHSLLVCHRRRPPITQKDLDDSFYIETVLEVFVNYLDNVYADDIRAAEKRSPVSWRRTQFLEQICLQDSGITGDSPSRDYGAPDVPESLHYLRNALNKGQTLAPGETTDTFVKGVVHQAHPTAAEKEPVDTSGSTVFLSERNVNYVLNDPRASELASPPAKELSRALPDHSPTALHNAFPSSLSTLPFPSTPGASSPFGPFLSKDMGADALVPLAHAIVHKSQMSAASSLPQAAAVAVELQSPEPTGIANDGPVLQVGVLTPPNQYDKNTFEGSVTSDNLITESRAHREEETPVFSPYASVAPNKESFPDAVSDAMRSSMPDDKTSRMTAGAMGLSSTEAVQPRQSTNQERQQGHRAGDAAERPVVMDRIAPDIVPTEKEVSDAYAPPSLLLSESKRSDHSMLVSDLTSSPRLFSPFDPQVTKNNDSSASSVDSTGSGPSTRIAFQSVSPQLPVPTAPNAQSISTLSYNIPALRVLQTVCKNNIVNCKRDFAQGVSELLEYGRRRPQKPDMSNKANEAQDVSTGIRQAQGVPRVAVVSAVPSGRNTEISYSIERDGSLESARLLQTLWEEVNGCVENQTEPICNETQAGRMTASLGLRVSVLGIKTVESN</sequence>
<dbReference type="OrthoDB" id="330749at2759"/>
<evidence type="ECO:0000313" key="3">
    <source>
        <dbReference type="EMBL" id="KFG30636.1"/>
    </source>
</evidence>
<feature type="region of interest" description="Disordered" evidence="1">
    <location>
        <begin position="645"/>
        <end position="667"/>
    </location>
</feature>
<accession>A0A086JER8</accession>
<gene>
    <name evidence="3" type="ORF">TGP89_207740</name>
</gene>
<feature type="chain" id="PRO_5001808029" description="Transmembrane protein" evidence="2">
    <location>
        <begin position="20"/>
        <end position="752"/>
    </location>
</feature>
<feature type="compositionally biased region" description="Basic and acidic residues" evidence="1">
    <location>
        <begin position="494"/>
        <end position="507"/>
    </location>
</feature>
<feature type="compositionally biased region" description="Polar residues" evidence="1">
    <location>
        <begin position="655"/>
        <end position="667"/>
    </location>
</feature>
<dbReference type="AlphaFoldDB" id="A0A086JER8"/>
<evidence type="ECO:0000256" key="1">
    <source>
        <dbReference type="SAM" id="MobiDB-lite"/>
    </source>
</evidence>
<organism evidence="3 4">
    <name type="scientific">Toxoplasma gondii p89</name>
    <dbReference type="NCBI Taxonomy" id="943119"/>
    <lineage>
        <taxon>Eukaryota</taxon>
        <taxon>Sar</taxon>
        <taxon>Alveolata</taxon>
        <taxon>Apicomplexa</taxon>
        <taxon>Conoidasida</taxon>
        <taxon>Coccidia</taxon>
        <taxon>Eucoccidiorida</taxon>
        <taxon>Eimeriorina</taxon>
        <taxon>Sarcocystidae</taxon>
        <taxon>Toxoplasma</taxon>
    </lineage>
</organism>
<dbReference type="EMBL" id="AEYI02002037">
    <property type="protein sequence ID" value="KFG30636.1"/>
    <property type="molecule type" value="Genomic_DNA"/>
</dbReference>
<evidence type="ECO:0000313" key="4">
    <source>
        <dbReference type="Proteomes" id="UP000028828"/>
    </source>
</evidence>